<reference evidence="2" key="1">
    <citation type="submission" date="2017-02" db="EMBL/GenBank/DDBJ databases">
        <authorList>
            <person name="Varghese N."/>
            <person name="Submissions S."/>
        </authorList>
    </citation>
    <scope>NUCLEOTIDE SEQUENCE [LARGE SCALE GENOMIC DNA]</scope>
    <source>
        <strain evidence="2">DSM 22224</strain>
    </source>
</reference>
<accession>A0A1T4U588</accession>
<evidence type="ECO:0000313" key="1">
    <source>
        <dbReference type="EMBL" id="SKA47895.1"/>
    </source>
</evidence>
<evidence type="ECO:0000313" key="2">
    <source>
        <dbReference type="Proteomes" id="UP000190367"/>
    </source>
</evidence>
<protein>
    <submittedName>
        <fullName evidence="1">Uncharacterized protein</fullName>
    </submittedName>
</protein>
<dbReference type="EMBL" id="FUWZ01000009">
    <property type="protein sequence ID" value="SKA47895.1"/>
    <property type="molecule type" value="Genomic_DNA"/>
</dbReference>
<keyword evidence="2" id="KW-1185">Reference proteome</keyword>
<proteinExistence type="predicted"/>
<organism evidence="1 2">
    <name type="scientific">Chitinophaga eiseniae</name>
    <dbReference type="NCBI Taxonomy" id="634771"/>
    <lineage>
        <taxon>Bacteria</taxon>
        <taxon>Pseudomonadati</taxon>
        <taxon>Bacteroidota</taxon>
        <taxon>Chitinophagia</taxon>
        <taxon>Chitinophagales</taxon>
        <taxon>Chitinophagaceae</taxon>
        <taxon>Chitinophaga</taxon>
    </lineage>
</organism>
<dbReference type="AlphaFoldDB" id="A0A1T4U588"/>
<gene>
    <name evidence="1" type="ORF">SAMN04488128_10972</name>
</gene>
<dbReference type="Proteomes" id="UP000190367">
    <property type="component" value="Unassembled WGS sequence"/>
</dbReference>
<name>A0A1T4U588_9BACT</name>
<sequence>MIVCEQTTKEHKLNYPKLRMLKLNRKFQH</sequence>